<dbReference type="KEGG" id="cvr:CHLNCDRAFT_133137"/>
<keyword evidence="1" id="KW-0732">Signal</keyword>
<gene>
    <name evidence="2" type="ORF">CHLNCDRAFT_133137</name>
</gene>
<sequence length="145" mass="16368">MRRTLLAALLLGLACVASAFDPRVCFPGDPFIFGIKNGRVTDRVAAKINKEAVKAVNADLKRRKMIGPGCLKDFNFVAVQACFEPAREGSKRRTPNGEYKYRWNPIFYKYCKKGKDIPQIAAWGKIRKIQWAIDAVGNDKIYTIK</sequence>
<organism evidence="3">
    <name type="scientific">Chlorella variabilis</name>
    <name type="common">Green alga</name>
    <dbReference type="NCBI Taxonomy" id="554065"/>
    <lineage>
        <taxon>Eukaryota</taxon>
        <taxon>Viridiplantae</taxon>
        <taxon>Chlorophyta</taxon>
        <taxon>core chlorophytes</taxon>
        <taxon>Trebouxiophyceae</taxon>
        <taxon>Chlorellales</taxon>
        <taxon>Chlorellaceae</taxon>
        <taxon>Chlorella clade</taxon>
        <taxon>Chlorella</taxon>
    </lineage>
</organism>
<dbReference type="AlphaFoldDB" id="E1Z2F9"/>
<protein>
    <submittedName>
        <fullName evidence="2">Expressed protein</fullName>
    </submittedName>
</protein>
<feature type="chain" id="PRO_5003156053" evidence="1">
    <location>
        <begin position="20"/>
        <end position="145"/>
    </location>
</feature>
<feature type="signal peptide" evidence="1">
    <location>
        <begin position="1"/>
        <end position="19"/>
    </location>
</feature>
<dbReference type="RefSeq" id="XP_005851757.1">
    <property type="nucleotide sequence ID" value="XM_005851695.1"/>
</dbReference>
<dbReference type="Proteomes" id="UP000008141">
    <property type="component" value="Unassembled WGS sequence"/>
</dbReference>
<keyword evidence="3" id="KW-1185">Reference proteome</keyword>
<name>E1Z2F9_CHLVA</name>
<evidence type="ECO:0000313" key="2">
    <source>
        <dbReference type="EMBL" id="EFN59655.1"/>
    </source>
</evidence>
<dbReference type="GeneID" id="17359168"/>
<dbReference type="EMBL" id="GL433835">
    <property type="protein sequence ID" value="EFN59655.1"/>
    <property type="molecule type" value="Genomic_DNA"/>
</dbReference>
<dbReference type="InParanoid" id="E1Z2F9"/>
<evidence type="ECO:0000313" key="3">
    <source>
        <dbReference type="Proteomes" id="UP000008141"/>
    </source>
</evidence>
<proteinExistence type="predicted"/>
<accession>E1Z2F9</accession>
<dbReference type="PROSITE" id="PS51257">
    <property type="entry name" value="PROKAR_LIPOPROTEIN"/>
    <property type="match status" value="1"/>
</dbReference>
<evidence type="ECO:0000256" key="1">
    <source>
        <dbReference type="SAM" id="SignalP"/>
    </source>
</evidence>
<reference evidence="2 3" key="1">
    <citation type="journal article" date="2010" name="Plant Cell">
        <title>The Chlorella variabilis NC64A genome reveals adaptation to photosymbiosis, coevolution with viruses, and cryptic sex.</title>
        <authorList>
            <person name="Blanc G."/>
            <person name="Duncan G."/>
            <person name="Agarkova I."/>
            <person name="Borodovsky M."/>
            <person name="Gurnon J."/>
            <person name="Kuo A."/>
            <person name="Lindquist E."/>
            <person name="Lucas S."/>
            <person name="Pangilinan J."/>
            <person name="Polle J."/>
            <person name="Salamov A."/>
            <person name="Terry A."/>
            <person name="Yamada T."/>
            <person name="Dunigan D.D."/>
            <person name="Grigoriev I.V."/>
            <person name="Claverie J.M."/>
            <person name="Van Etten J.L."/>
        </authorList>
    </citation>
    <scope>NUCLEOTIDE SEQUENCE [LARGE SCALE GENOMIC DNA]</scope>
    <source>
        <strain evidence="2 3">NC64A</strain>
    </source>
</reference>